<organism evidence="2 3">
    <name type="scientific">Daphnia magna</name>
    <dbReference type="NCBI Taxonomy" id="35525"/>
    <lineage>
        <taxon>Eukaryota</taxon>
        <taxon>Metazoa</taxon>
        <taxon>Ecdysozoa</taxon>
        <taxon>Arthropoda</taxon>
        <taxon>Crustacea</taxon>
        <taxon>Branchiopoda</taxon>
        <taxon>Diplostraca</taxon>
        <taxon>Cladocera</taxon>
        <taxon>Anomopoda</taxon>
        <taxon>Daphniidae</taxon>
        <taxon>Daphnia</taxon>
    </lineage>
</organism>
<gene>
    <name evidence="1" type="ORF">OUZ56_021688</name>
    <name evidence="2" type="ORF">OUZ56_033788</name>
</gene>
<name>A0ABR0BB51_9CRUS</name>
<evidence type="ECO:0000313" key="1">
    <source>
        <dbReference type="EMBL" id="KAK4028684.1"/>
    </source>
</evidence>
<comment type="caution">
    <text evidence="2">The sequence shown here is derived from an EMBL/GenBank/DDBJ whole genome shotgun (WGS) entry which is preliminary data.</text>
</comment>
<sequence length="92" mass="10206">MLHPTLKRLSIEADEGKGYFIKLEILVEGSPKNAATSLNVSFVAEAFSDLKYIFYRFVGQLNSLSSLGSDIMIYLPYSPNSVKISDAVMKPE</sequence>
<proteinExistence type="predicted"/>
<keyword evidence="3" id="KW-1185">Reference proteome</keyword>
<dbReference type="EMBL" id="JAOYFB010000063">
    <property type="protein sequence ID" value="KAK4045798.1"/>
    <property type="molecule type" value="Genomic_DNA"/>
</dbReference>
<evidence type="ECO:0000313" key="3">
    <source>
        <dbReference type="Proteomes" id="UP001234178"/>
    </source>
</evidence>
<evidence type="ECO:0000313" key="2">
    <source>
        <dbReference type="EMBL" id="KAK4045798.1"/>
    </source>
</evidence>
<dbReference type="EMBL" id="JAOYFB010000039">
    <property type="protein sequence ID" value="KAK4028684.1"/>
    <property type="molecule type" value="Genomic_DNA"/>
</dbReference>
<dbReference type="Proteomes" id="UP001234178">
    <property type="component" value="Unassembled WGS sequence"/>
</dbReference>
<accession>A0ABR0BB51</accession>
<reference evidence="2 3" key="1">
    <citation type="journal article" date="2023" name="Nucleic Acids Res.">
        <title>The hologenome of Daphnia magna reveals possible DNA methylation and microbiome-mediated evolution of the host genome.</title>
        <authorList>
            <person name="Chaturvedi A."/>
            <person name="Li X."/>
            <person name="Dhandapani V."/>
            <person name="Marshall H."/>
            <person name="Kissane S."/>
            <person name="Cuenca-Cambronero M."/>
            <person name="Asole G."/>
            <person name="Calvet F."/>
            <person name="Ruiz-Romero M."/>
            <person name="Marangio P."/>
            <person name="Guigo R."/>
            <person name="Rago D."/>
            <person name="Mirbahai L."/>
            <person name="Eastwood N."/>
            <person name="Colbourne J.K."/>
            <person name="Zhou J."/>
            <person name="Mallon E."/>
            <person name="Orsini L."/>
        </authorList>
    </citation>
    <scope>NUCLEOTIDE SEQUENCE [LARGE SCALE GENOMIC DNA]</scope>
    <source>
        <strain evidence="2">LRV0_1</strain>
    </source>
</reference>
<protein>
    <submittedName>
        <fullName evidence="2">Uncharacterized protein</fullName>
    </submittedName>
</protein>